<evidence type="ECO:0000256" key="1">
    <source>
        <dbReference type="ARBA" id="ARBA00022679"/>
    </source>
</evidence>
<dbReference type="PANTHER" id="PTHR31896:SF75">
    <property type="entry name" value="HXXXD-TYPE ACYL-TRANSFERASE FAMILY PROTEIN"/>
    <property type="match status" value="1"/>
</dbReference>
<dbReference type="Proteomes" id="UP000436088">
    <property type="component" value="Unassembled WGS sequence"/>
</dbReference>
<dbReference type="Gene3D" id="3.30.559.10">
    <property type="entry name" value="Chloramphenicol acetyltransferase-like domain"/>
    <property type="match status" value="1"/>
</dbReference>
<evidence type="ECO:0000313" key="3">
    <source>
        <dbReference type="Proteomes" id="UP000436088"/>
    </source>
</evidence>
<evidence type="ECO:0000313" key="2">
    <source>
        <dbReference type="EMBL" id="KAE8697016.1"/>
    </source>
</evidence>
<dbReference type="InterPro" id="IPR023213">
    <property type="entry name" value="CAT-like_dom_sf"/>
</dbReference>
<accession>A0A6A2ZZL7</accession>
<dbReference type="GO" id="GO:0016740">
    <property type="term" value="F:transferase activity"/>
    <property type="evidence" value="ECO:0007669"/>
    <property type="project" value="UniProtKB-KW"/>
</dbReference>
<dbReference type="EMBL" id="VEPZ02001056">
    <property type="protein sequence ID" value="KAE8697016.1"/>
    <property type="molecule type" value="Genomic_DNA"/>
</dbReference>
<protein>
    <submittedName>
        <fullName evidence="2">Uncharacterized protein</fullName>
    </submittedName>
</protein>
<name>A0A6A2ZZL7_HIBSY</name>
<gene>
    <name evidence="2" type="ORF">F3Y22_tig00110634pilonHSYRG00009</name>
</gene>
<dbReference type="Pfam" id="PF02458">
    <property type="entry name" value="Transferase"/>
    <property type="match status" value="1"/>
</dbReference>
<keyword evidence="1" id="KW-0808">Transferase</keyword>
<dbReference type="PANTHER" id="PTHR31896">
    <property type="entry name" value="FAMILY REGULATORY PROTEIN, PUTATIVE (AFU_ORTHOLOGUE AFUA_3G14730)-RELATED"/>
    <property type="match status" value="1"/>
</dbReference>
<organism evidence="2 3">
    <name type="scientific">Hibiscus syriacus</name>
    <name type="common">Rose of Sharon</name>
    <dbReference type="NCBI Taxonomy" id="106335"/>
    <lineage>
        <taxon>Eukaryota</taxon>
        <taxon>Viridiplantae</taxon>
        <taxon>Streptophyta</taxon>
        <taxon>Embryophyta</taxon>
        <taxon>Tracheophyta</taxon>
        <taxon>Spermatophyta</taxon>
        <taxon>Magnoliopsida</taxon>
        <taxon>eudicotyledons</taxon>
        <taxon>Gunneridae</taxon>
        <taxon>Pentapetalae</taxon>
        <taxon>rosids</taxon>
        <taxon>malvids</taxon>
        <taxon>Malvales</taxon>
        <taxon>Malvaceae</taxon>
        <taxon>Malvoideae</taxon>
        <taxon>Hibiscus</taxon>
    </lineage>
</organism>
<keyword evidence="3" id="KW-1185">Reference proteome</keyword>
<reference evidence="2" key="1">
    <citation type="submission" date="2019-09" db="EMBL/GenBank/DDBJ databases">
        <title>Draft genome information of white flower Hibiscus syriacus.</title>
        <authorList>
            <person name="Kim Y.-M."/>
        </authorList>
    </citation>
    <scope>NUCLEOTIDE SEQUENCE [LARGE SCALE GENOMIC DNA]</scope>
    <source>
        <strain evidence="2">YM2019G1</strain>
    </source>
</reference>
<sequence length="63" mass="6828">MYENDYGWGKPIVVRSGLGNKVDGKLTVFCGAEEGSIDVEACLLLQTLEAMVNDDGFMVTITL</sequence>
<comment type="caution">
    <text evidence="2">The sequence shown here is derived from an EMBL/GenBank/DDBJ whole genome shotgun (WGS) entry which is preliminary data.</text>
</comment>
<proteinExistence type="predicted"/>
<dbReference type="AlphaFoldDB" id="A0A6A2ZZL7"/>
<dbReference type="InterPro" id="IPR051283">
    <property type="entry name" value="Sec_Metabolite_Acyltrans"/>
</dbReference>